<protein>
    <submittedName>
        <fullName evidence="2">Uncharacterized protein</fullName>
    </submittedName>
</protein>
<reference evidence="2" key="1">
    <citation type="journal article" date="2023" name="Mol. Phylogenet. Evol.">
        <title>Genome-scale phylogeny and comparative genomics of the fungal order Sordariales.</title>
        <authorList>
            <person name="Hensen N."/>
            <person name="Bonometti L."/>
            <person name="Westerberg I."/>
            <person name="Brannstrom I.O."/>
            <person name="Guillou S."/>
            <person name="Cros-Aarteil S."/>
            <person name="Calhoun S."/>
            <person name="Haridas S."/>
            <person name="Kuo A."/>
            <person name="Mondo S."/>
            <person name="Pangilinan J."/>
            <person name="Riley R."/>
            <person name="LaButti K."/>
            <person name="Andreopoulos B."/>
            <person name="Lipzen A."/>
            <person name="Chen C."/>
            <person name="Yan M."/>
            <person name="Daum C."/>
            <person name="Ng V."/>
            <person name="Clum A."/>
            <person name="Steindorff A."/>
            <person name="Ohm R.A."/>
            <person name="Martin F."/>
            <person name="Silar P."/>
            <person name="Natvig D.O."/>
            <person name="Lalanne C."/>
            <person name="Gautier V."/>
            <person name="Ament-Velasquez S.L."/>
            <person name="Kruys A."/>
            <person name="Hutchinson M.I."/>
            <person name="Powell A.J."/>
            <person name="Barry K."/>
            <person name="Miller A.N."/>
            <person name="Grigoriev I.V."/>
            <person name="Debuchy R."/>
            <person name="Gladieux P."/>
            <person name="Hiltunen Thoren M."/>
            <person name="Johannesson H."/>
        </authorList>
    </citation>
    <scope>NUCLEOTIDE SEQUENCE</scope>
    <source>
        <strain evidence="2">PSN309</strain>
    </source>
</reference>
<proteinExistence type="predicted"/>
<dbReference type="EMBL" id="MU864472">
    <property type="protein sequence ID" value="KAK4184849.1"/>
    <property type="molecule type" value="Genomic_DNA"/>
</dbReference>
<dbReference type="Proteomes" id="UP001302126">
    <property type="component" value="Unassembled WGS sequence"/>
</dbReference>
<feature type="transmembrane region" description="Helical" evidence="1">
    <location>
        <begin position="45"/>
        <end position="70"/>
    </location>
</feature>
<keyword evidence="1" id="KW-0472">Membrane</keyword>
<feature type="transmembrane region" description="Helical" evidence="1">
    <location>
        <begin position="130"/>
        <end position="148"/>
    </location>
</feature>
<evidence type="ECO:0000313" key="3">
    <source>
        <dbReference type="Proteomes" id="UP001302126"/>
    </source>
</evidence>
<feature type="transmembrane region" description="Helical" evidence="1">
    <location>
        <begin position="12"/>
        <end position="33"/>
    </location>
</feature>
<reference evidence="2" key="2">
    <citation type="submission" date="2023-05" db="EMBL/GenBank/DDBJ databases">
        <authorList>
            <consortium name="Lawrence Berkeley National Laboratory"/>
            <person name="Steindorff A."/>
            <person name="Hensen N."/>
            <person name="Bonometti L."/>
            <person name="Westerberg I."/>
            <person name="Brannstrom I.O."/>
            <person name="Guillou S."/>
            <person name="Cros-Aarteil S."/>
            <person name="Calhoun S."/>
            <person name="Haridas S."/>
            <person name="Kuo A."/>
            <person name="Mondo S."/>
            <person name="Pangilinan J."/>
            <person name="Riley R."/>
            <person name="Labutti K."/>
            <person name="Andreopoulos B."/>
            <person name="Lipzen A."/>
            <person name="Chen C."/>
            <person name="Yanf M."/>
            <person name="Daum C."/>
            <person name="Ng V."/>
            <person name="Clum A."/>
            <person name="Ohm R."/>
            <person name="Martin F."/>
            <person name="Silar P."/>
            <person name="Natvig D."/>
            <person name="Lalanne C."/>
            <person name="Gautier V."/>
            <person name="Ament-Velasquez S.L."/>
            <person name="Kruys A."/>
            <person name="Hutchinson M.I."/>
            <person name="Powell A.J."/>
            <person name="Barry K."/>
            <person name="Miller A.N."/>
            <person name="Grigoriev I.V."/>
            <person name="Debuchy R."/>
            <person name="Gladieux P."/>
            <person name="Thoren M.H."/>
            <person name="Johannesson H."/>
        </authorList>
    </citation>
    <scope>NUCLEOTIDE SEQUENCE</scope>
    <source>
        <strain evidence="2">PSN309</strain>
    </source>
</reference>
<accession>A0AAN6WML7</accession>
<evidence type="ECO:0000256" key="1">
    <source>
        <dbReference type="SAM" id="Phobius"/>
    </source>
</evidence>
<sequence length="330" mass="37436">MIEYSEGIIANAVLNGITILPLIAILALSWRSIRHHSQPVKMAQAFLRAAVPVMLLATLILTAQAALLAAESNRPYMRLDVSRAAIYLSLTGYFIEYAGAILGTLALYLATTSAYYVVIGRLRWWRLIRIDAIVGGILLFAFDIAWYAKRVSDIEQDRVFPTYGLQWLPIIIDITLVVISLIIVSFAAYVFGPLKRRSELPVGHIPLFLLVASSFWLMRCTYMLAVDIKTVNEDWTYGESMAQIIYDPIFDRWASVVVLALLALLLRKPLWSDPAVLLDASAHQALSQPYYPQPQYQQQPVYQQQPHVQQQQPVYDPRFQQQVYYDGAIR</sequence>
<name>A0AAN6WML7_9PEZI</name>
<evidence type="ECO:0000313" key="2">
    <source>
        <dbReference type="EMBL" id="KAK4184849.1"/>
    </source>
</evidence>
<keyword evidence="1" id="KW-1133">Transmembrane helix</keyword>
<organism evidence="2 3">
    <name type="scientific">Podospora australis</name>
    <dbReference type="NCBI Taxonomy" id="1536484"/>
    <lineage>
        <taxon>Eukaryota</taxon>
        <taxon>Fungi</taxon>
        <taxon>Dikarya</taxon>
        <taxon>Ascomycota</taxon>
        <taxon>Pezizomycotina</taxon>
        <taxon>Sordariomycetes</taxon>
        <taxon>Sordariomycetidae</taxon>
        <taxon>Sordariales</taxon>
        <taxon>Podosporaceae</taxon>
        <taxon>Podospora</taxon>
    </lineage>
</organism>
<feature type="transmembrane region" description="Helical" evidence="1">
    <location>
        <begin position="245"/>
        <end position="266"/>
    </location>
</feature>
<feature type="transmembrane region" description="Helical" evidence="1">
    <location>
        <begin position="97"/>
        <end position="118"/>
    </location>
</feature>
<feature type="transmembrane region" description="Helical" evidence="1">
    <location>
        <begin position="168"/>
        <end position="192"/>
    </location>
</feature>
<keyword evidence="1" id="KW-0812">Transmembrane</keyword>
<gene>
    <name evidence="2" type="ORF">QBC35DRAFT_39049</name>
</gene>
<keyword evidence="3" id="KW-1185">Reference proteome</keyword>
<feature type="transmembrane region" description="Helical" evidence="1">
    <location>
        <begin position="204"/>
        <end position="225"/>
    </location>
</feature>
<comment type="caution">
    <text evidence="2">The sequence shown here is derived from an EMBL/GenBank/DDBJ whole genome shotgun (WGS) entry which is preliminary data.</text>
</comment>
<dbReference type="AlphaFoldDB" id="A0AAN6WML7"/>